<keyword evidence="3" id="KW-1185">Reference proteome</keyword>
<comment type="caution">
    <text evidence="2">The sequence shown here is derived from an EMBL/GenBank/DDBJ whole genome shotgun (WGS) entry which is preliminary data.</text>
</comment>
<feature type="region of interest" description="Disordered" evidence="1">
    <location>
        <begin position="106"/>
        <end position="146"/>
    </location>
</feature>
<name>A0AAD7WFK8_9TELE</name>
<feature type="compositionally biased region" description="Basic and acidic residues" evidence="1">
    <location>
        <begin position="106"/>
        <end position="119"/>
    </location>
</feature>
<reference evidence="2" key="1">
    <citation type="journal article" date="2023" name="Science">
        <title>Genome structures resolve the early diversification of teleost fishes.</title>
        <authorList>
            <person name="Parey E."/>
            <person name="Louis A."/>
            <person name="Montfort J."/>
            <person name="Bouchez O."/>
            <person name="Roques C."/>
            <person name="Iampietro C."/>
            <person name="Lluch J."/>
            <person name="Castinel A."/>
            <person name="Donnadieu C."/>
            <person name="Desvignes T."/>
            <person name="Floi Bucao C."/>
            <person name="Jouanno E."/>
            <person name="Wen M."/>
            <person name="Mejri S."/>
            <person name="Dirks R."/>
            <person name="Jansen H."/>
            <person name="Henkel C."/>
            <person name="Chen W.J."/>
            <person name="Zahm M."/>
            <person name="Cabau C."/>
            <person name="Klopp C."/>
            <person name="Thompson A.W."/>
            <person name="Robinson-Rechavi M."/>
            <person name="Braasch I."/>
            <person name="Lecointre G."/>
            <person name="Bobe J."/>
            <person name="Postlethwait J.H."/>
            <person name="Berthelot C."/>
            <person name="Roest Crollius H."/>
            <person name="Guiguen Y."/>
        </authorList>
    </citation>
    <scope>NUCLEOTIDE SEQUENCE</scope>
    <source>
        <strain evidence="2">NC1722</strain>
    </source>
</reference>
<feature type="region of interest" description="Disordered" evidence="1">
    <location>
        <begin position="1"/>
        <end position="37"/>
    </location>
</feature>
<evidence type="ECO:0000256" key="1">
    <source>
        <dbReference type="SAM" id="MobiDB-lite"/>
    </source>
</evidence>
<protein>
    <submittedName>
        <fullName evidence="2">Uncharacterized protein</fullName>
    </submittedName>
</protein>
<sequence>MKVALPQPAVGSAGALWSSRRARPTGDGERTPRGGVCPDRRRRVHLQEILIMLISNGIRTPPTLDAEIVVNQHAGGNGERGERSACPRGPERRCLTLAEMAAAEHRPPGALRLEEDPRRLPSARQRGRIPLGASEQSGGRENRPGGVAFQSRAAIWTYVHRP</sequence>
<dbReference type="AlphaFoldDB" id="A0AAD7WFK8"/>
<gene>
    <name evidence="2" type="ORF">AAFF_G00036430</name>
</gene>
<organism evidence="2 3">
    <name type="scientific">Aldrovandia affinis</name>
    <dbReference type="NCBI Taxonomy" id="143900"/>
    <lineage>
        <taxon>Eukaryota</taxon>
        <taxon>Metazoa</taxon>
        <taxon>Chordata</taxon>
        <taxon>Craniata</taxon>
        <taxon>Vertebrata</taxon>
        <taxon>Euteleostomi</taxon>
        <taxon>Actinopterygii</taxon>
        <taxon>Neopterygii</taxon>
        <taxon>Teleostei</taxon>
        <taxon>Notacanthiformes</taxon>
        <taxon>Halosauridae</taxon>
        <taxon>Aldrovandia</taxon>
    </lineage>
</organism>
<evidence type="ECO:0000313" key="2">
    <source>
        <dbReference type="EMBL" id="KAJ8395187.1"/>
    </source>
</evidence>
<evidence type="ECO:0000313" key="3">
    <source>
        <dbReference type="Proteomes" id="UP001221898"/>
    </source>
</evidence>
<dbReference type="EMBL" id="JAINUG010000119">
    <property type="protein sequence ID" value="KAJ8395187.1"/>
    <property type="molecule type" value="Genomic_DNA"/>
</dbReference>
<accession>A0AAD7WFK8</accession>
<proteinExistence type="predicted"/>
<dbReference type="Proteomes" id="UP001221898">
    <property type="component" value="Unassembled WGS sequence"/>
</dbReference>